<dbReference type="Proteomes" id="UP000488299">
    <property type="component" value="Unassembled WGS sequence"/>
</dbReference>
<evidence type="ECO:0008006" key="3">
    <source>
        <dbReference type="Google" id="ProtNLM"/>
    </source>
</evidence>
<evidence type="ECO:0000313" key="2">
    <source>
        <dbReference type="Proteomes" id="UP000488299"/>
    </source>
</evidence>
<reference evidence="1 2" key="1">
    <citation type="submission" date="2019-10" db="EMBL/GenBank/DDBJ databases">
        <title>Rudanella paleaurantiibacter sp. nov., isolated from sludge.</title>
        <authorList>
            <person name="Xu S.Q."/>
        </authorList>
    </citation>
    <scope>NUCLEOTIDE SEQUENCE [LARGE SCALE GENOMIC DNA]</scope>
    <source>
        <strain evidence="1 2">HX-22-17</strain>
    </source>
</reference>
<dbReference type="AlphaFoldDB" id="A0A7J5TXD9"/>
<comment type="caution">
    <text evidence="1">The sequence shown here is derived from an EMBL/GenBank/DDBJ whole genome shotgun (WGS) entry which is preliminary data.</text>
</comment>
<keyword evidence="2" id="KW-1185">Reference proteome</keyword>
<dbReference type="EMBL" id="WELI01000006">
    <property type="protein sequence ID" value="KAB7729305.1"/>
    <property type="molecule type" value="Genomic_DNA"/>
</dbReference>
<accession>A0A7J5TXD9</accession>
<evidence type="ECO:0000313" key="1">
    <source>
        <dbReference type="EMBL" id="KAB7729305.1"/>
    </source>
</evidence>
<dbReference type="RefSeq" id="WP_152125384.1">
    <property type="nucleotide sequence ID" value="NZ_WELI01000006.1"/>
</dbReference>
<gene>
    <name evidence="1" type="ORF">F5984_16880</name>
</gene>
<sequence>MKQQTVSILIIGGDASAAINLKSRQGYVARFVHQLQQAGWEARVELHTPVSLDTALPLLYRLNLNRFDLIVLQLDHATLQYPATQKAINAATPATLSGVYADNTMASQYGFAPAPVAAQSRWWSPWVEWATLGKLKLRKALNRSQPLETVEARLEDLLYYLEPFRRRLVVMTPMPHLHPISGWLRRQGRWLFRQLGRQHLISVFDSASVIQERAEYFDDNNGGNLSSVAHDLLGQALYEFIQINALLPERSKRHPRQH</sequence>
<protein>
    <recommendedName>
        <fullName evidence="3">SGNH/GDSL hydrolase family protein</fullName>
    </recommendedName>
</protein>
<organism evidence="1 2">
    <name type="scientific">Rudanella paleaurantiibacter</name>
    <dbReference type="NCBI Taxonomy" id="2614655"/>
    <lineage>
        <taxon>Bacteria</taxon>
        <taxon>Pseudomonadati</taxon>
        <taxon>Bacteroidota</taxon>
        <taxon>Cytophagia</taxon>
        <taxon>Cytophagales</taxon>
        <taxon>Cytophagaceae</taxon>
        <taxon>Rudanella</taxon>
    </lineage>
</organism>
<name>A0A7J5TXD9_9BACT</name>
<proteinExistence type="predicted"/>